<gene>
    <name evidence="6" type="ORF">HNQ77_003871</name>
</gene>
<dbReference type="Pfam" id="PF13624">
    <property type="entry name" value="SurA_N_3"/>
    <property type="match status" value="1"/>
</dbReference>
<dbReference type="PANTHER" id="PTHR47245">
    <property type="entry name" value="PEPTIDYLPROLYL ISOMERASE"/>
    <property type="match status" value="1"/>
</dbReference>
<dbReference type="RefSeq" id="WP_184085091.1">
    <property type="nucleotide sequence ID" value="NZ_JACHEK010000008.1"/>
</dbReference>
<dbReference type="GO" id="GO:0003755">
    <property type="term" value="F:peptidyl-prolyl cis-trans isomerase activity"/>
    <property type="evidence" value="ECO:0007669"/>
    <property type="project" value="UniProtKB-KW"/>
</dbReference>
<dbReference type="Gene3D" id="3.10.50.40">
    <property type="match status" value="1"/>
</dbReference>
<evidence type="ECO:0000313" key="7">
    <source>
        <dbReference type="Proteomes" id="UP000538666"/>
    </source>
</evidence>
<dbReference type="EMBL" id="JACHEK010000008">
    <property type="protein sequence ID" value="MBB6145901.1"/>
    <property type="molecule type" value="Genomic_DNA"/>
</dbReference>
<dbReference type="SUPFAM" id="SSF109998">
    <property type="entry name" value="Triger factor/SurA peptide-binding domain-like"/>
    <property type="match status" value="1"/>
</dbReference>
<dbReference type="InterPro" id="IPR027304">
    <property type="entry name" value="Trigger_fact/SurA_dom_sf"/>
</dbReference>
<dbReference type="AlphaFoldDB" id="A0A841K417"/>
<evidence type="ECO:0000256" key="3">
    <source>
        <dbReference type="ARBA" id="ARBA00022729"/>
    </source>
</evidence>
<dbReference type="PANTHER" id="PTHR47245:SF1">
    <property type="entry name" value="FOLDASE PROTEIN PRSA"/>
    <property type="match status" value="1"/>
</dbReference>
<dbReference type="InterPro" id="IPR050245">
    <property type="entry name" value="PrsA_foldase"/>
</dbReference>
<sequence length="356" mass="39573">MSFATNVPGNGSVRNRSATSHTLGRYRLPAVAVTGLIFGVIGCHRAAPAGSLAMVNGAAISAAQVDEYDRLHPQAFSGETGEQRRLDVLGQVINDEILEQRARRFNLEATDEDASEKLTEMKASYTQEEFDQQLRAANLTLADMRAQVRRELTIDRLLNKDVFSRINITDADLSTYYTSHQEEFNLSETRYHLARIVVSALPGSSPSMATAGQQASRENALRTIQMVHLRLQEGEDFSSLANSLAKIKTAAIDGDADVDFTQSQLDSDPLLRDSVSKLLAGQSTDVLQSPDGNQFAIYKLLFREPAGIYSFGDPRVQQFIREKLRAQRAELLKTAYVDMLRYQSNIENYYAEGLLR</sequence>
<protein>
    <recommendedName>
        <fullName evidence="2">peptidylprolyl isomerase</fullName>
        <ecNumber evidence="2">5.2.1.8</ecNumber>
    </recommendedName>
</protein>
<proteinExistence type="predicted"/>
<accession>A0A841K417</accession>
<dbReference type="InterPro" id="IPR046357">
    <property type="entry name" value="PPIase_dom_sf"/>
</dbReference>
<comment type="catalytic activity">
    <reaction evidence="1">
        <text>[protein]-peptidylproline (omega=180) = [protein]-peptidylproline (omega=0)</text>
        <dbReference type="Rhea" id="RHEA:16237"/>
        <dbReference type="Rhea" id="RHEA-COMP:10747"/>
        <dbReference type="Rhea" id="RHEA-COMP:10748"/>
        <dbReference type="ChEBI" id="CHEBI:83833"/>
        <dbReference type="ChEBI" id="CHEBI:83834"/>
        <dbReference type="EC" id="5.2.1.8"/>
    </reaction>
</comment>
<keyword evidence="3" id="KW-0732">Signal</keyword>
<keyword evidence="7" id="KW-1185">Reference proteome</keyword>
<dbReference type="Gene3D" id="1.10.4030.10">
    <property type="entry name" value="Porin chaperone SurA, peptide-binding domain"/>
    <property type="match status" value="1"/>
</dbReference>
<dbReference type="Proteomes" id="UP000538666">
    <property type="component" value="Unassembled WGS sequence"/>
</dbReference>
<evidence type="ECO:0000256" key="4">
    <source>
        <dbReference type="ARBA" id="ARBA00023110"/>
    </source>
</evidence>
<evidence type="ECO:0000256" key="2">
    <source>
        <dbReference type="ARBA" id="ARBA00013194"/>
    </source>
</evidence>
<comment type="caution">
    <text evidence="6">The sequence shown here is derived from an EMBL/GenBank/DDBJ whole genome shotgun (WGS) entry which is preliminary data.</text>
</comment>
<organism evidence="6 7">
    <name type="scientific">Silvibacterium bohemicum</name>
    <dbReference type="NCBI Taxonomy" id="1577686"/>
    <lineage>
        <taxon>Bacteria</taxon>
        <taxon>Pseudomonadati</taxon>
        <taxon>Acidobacteriota</taxon>
        <taxon>Terriglobia</taxon>
        <taxon>Terriglobales</taxon>
        <taxon>Acidobacteriaceae</taxon>
        <taxon>Silvibacterium</taxon>
    </lineage>
</organism>
<keyword evidence="4" id="KW-0697">Rotamase</keyword>
<evidence type="ECO:0000256" key="5">
    <source>
        <dbReference type="ARBA" id="ARBA00023235"/>
    </source>
</evidence>
<keyword evidence="5 6" id="KW-0413">Isomerase</keyword>
<dbReference type="EC" id="5.2.1.8" evidence="2"/>
<name>A0A841K417_9BACT</name>
<evidence type="ECO:0000313" key="6">
    <source>
        <dbReference type="EMBL" id="MBB6145901.1"/>
    </source>
</evidence>
<reference evidence="6 7" key="1">
    <citation type="submission" date="2020-08" db="EMBL/GenBank/DDBJ databases">
        <title>Genomic Encyclopedia of Type Strains, Phase IV (KMG-IV): sequencing the most valuable type-strain genomes for metagenomic binning, comparative biology and taxonomic classification.</title>
        <authorList>
            <person name="Goeker M."/>
        </authorList>
    </citation>
    <scope>NUCLEOTIDE SEQUENCE [LARGE SCALE GENOMIC DNA]</scope>
    <source>
        <strain evidence="6 7">DSM 103733</strain>
    </source>
</reference>
<evidence type="ECO:0000256" key="1">
    <source>
        <dbReference type="ARBA" id="ARBA00000971"/>
    </source>
</evidence>